<evidence type="ECO:0000313" key="1">
    <source>
        <dbReference type="EMBL" id="MCH6472464.1"/>
    </source>
</evidence>
<dbReference type="RefSeq" id="WP_241056638.1">
    <property type="nucleotide sequence ID" value="NZ_JAKZBV010000002.1"/>
</dbReference>
<sequence>MAEETTVQDRTNPWLTAAADAAARLPAEQTAAADRDEPSAGLRTVFVAAHGGAGATTWAHVLGGTDGGPEMPDDGTPVVLVARASVAGIDAAKRILAAHAAAVACVLIVPAAPGRPHRVIRNELRVLAGAAPLVHAPWVPALLAMRPAQAGPDDIPPKDLARLRAALPPTREGDIP</sequence>
<gene>
    <name evidence="1" type="ORF">L0M17_21280</name>
</gene>
<protein>
    <submittedName>
        <fullName evidence="1">Uncharacterized protein</fullName>
    </submittedName>
</protein>
<reference evidence="1 2" key="1">
    <citation type="submission" date="2022-03" db="EMBL/GenBank/DDBJ databases">
        <title>Sinomonas sp. isolated from a soil.</title>
        <authorList>
            <person name="Han J."/>
            <person name="Kim D.-U."/>
        </authorList>
    </citation>
    <scope>NUCLEOTIDE SEQUENCE [LARGE SCALE GENOMIC DNA]</scope>
    <source>
        <strain evidence="1 2">5-5</strain>
    </source>
</reference>
<dbReference type="Proteomes" id="UP001202922">
    <property type="component" value="Unassembled WGS sequence"/>
</dbReference>
<proteinExistence type="predicted"/>
<organism evidence="1 2">
    <name type="scientific">Sinomonas terrae</name>
    <dbReference type="NCBI Taxonomy" id="2908838"/>
    <lineage>
        <taxon>Bacteria</taxon>
        <taxon>Bacillati</taxon>
        <taxon>Actinomycetota</taxon>
        <taxon>Actinomycetes</taxon>
        <taxon>Micrococcales</taxon>
        <taxon>Micrococcaceae</taxon>
        <taxon>Sinomonas</taxon>
    </lineage>
</organism>
<evidence type="ECO:0000313" key="2">
    <source>
        <dbReference type="Proteomes" id="UP001202922"/>
    </source>
</evidence>
<keyword evidence="2" id="KW-1185">Reference proteome</keyword>
<dbReference type="EMBL" id="JAKZBV010000002">
    <property type="protein sequence ID" value="MCH6472464.1"/>
    <property type="molecule type" value="Genomic_DNA"/>
</dbReference>
<comment type="caution">
    <text evidence="1">The sequence shown here is derived from an EMBL/GenBank/DDBJ whole genome shotgun (WGS) entry which is preliminary data.</text>
</comment>
<accession>A0ABS9U6Y5</accession>
<name>A0ABS9U6Y5_9MICC</name>